<accession>A0ABN1S5K0</accession>
<keyword evidence="1" id="KW-0812">Transmembrane</keyword>
<proteinExistence type="predicted"/>
<dbReference type="Proteomes" id="UP001500033">
    <property type="component" value="Unassembled WGS sequence"/>
</dbReference>
<feature type="transmembrane region" description="Helical" evidence="1">
    <location>
        <begin position="220"/>
        <end position="237"/>
    </location>
</feature>
<evidence type="ECO:0000313" key="2">
    <source>
        <dbReference type="EMBL" id="GAA0974319.1"/>
    </source>
</evidence>
<dbReference type="EMBL" id="BAAAIE010000010">
    <property type="protein sequence ID" value="GAA0974319.1"/>
    <property type="molecule type" value="Genomic_DNA"/>
</dbReference>
<evidence type="ECO:0008006" key="4">
    <source>
        <dbReference type="Google" id="ProtNLM"/>
    </source>
</evidence>
<keyword evidence="1" id="KW-0472">Membrane</keyword>
<feature type="transmembrane region" description="Helical" evidence="1">
    <location>
        <begin position="107"/>
        <end position="125"/>
    </location>
</feature>
<evidence type="ECO:0000256" key="1">
    <source>
        <dbReference type="SAM" id="Phobius"/>
    </source>
</evidence>
<feature type="transmembrane region" description="Helical" evidence="1">
    <location>
        <begin position="81"/>
        <end position="100"/>
    </location>
</feature>
<keyword evidence="1" id="KW-1133">Transmembrane helix</keyword>
<reference evidence="2 3" key="1">
    <citation type="journal article" date="2019" name="Int. J. Syst. Evol. Microbiol.">
        <title>The Global Catalogue of Microorganisms (GCM) 10K type strain sequencing project: providing services to taxonomists for standard genome sequencing and annotation.</title>
        <authorList>
            <consortium name="The Broad Institute Genomics Platform"/>
            <consortium name="The Broad Institute Genome Sequencing Center for Infectious Disease"/>
            <person name="Wu L."/>
            <person name="Ma J."/>
        </authorList>
    </citation>
    <scope>NUCLEOTIDE SEQUENCE [LARGE SCALE GENOMIC DNA]</scope>
    <source>
        <strain evidence="2 3">JCM 11445</strain>
    </source>
</reference>
<sequence length="277" mass="28849">MDEFRASSVSWLTEARWRRFTATLITRVMKIEPPSRTPTAAGTMAAMSAGPPFRLARAAVFAAVCVVVTALGHTLMSGDTLPVWAVAAAFAGTTAAAWWVTGRERGALVVTGATVVAQLGLHMAFRFAEATAAPVAGGATGGGRPGMRDMGAAPMSGAAMGHMHHGADPMSATAPSMGHLSWPWAGPGGPGMATAHLLAALICGWWLWRGERAVFRLGRALAALLFVPLVLALRILGADATPLPAWPSAPAVARQLRGVLLRHVILRRGPPARFAVC</sequence>
<name>A0ABN1S5K0_9ACTN</name>
<comment type="caution">
    <text evidence="2">The sequence shown here is derived from an EMBL/GenBank/DDBJ whole genome shotgun (WGS) entry which is preliminary data.</text>
</comment>
<organism evidence="2 3">
    <name type="scientific">Streptomyces rhizosphaericus</name>
    <dbReference type="NCBI Taxonomy" id="114699"/>
    <lineage>
        <taxon>Bacteria</taxon>
        <taxon>Bacillati</taxon>
        <taxon>Actinomycetota</taxon>
        <taxon>Actinomycetes</taxon>
        <taxon>Kitasatosporales</taxon>
        <taxon>Streptomycetaceae</taxon>
        <taxon>Streptomyces</taxon>
        <taxon>Streptomyces violaceusniger group</taxon>
    </lineage>
</organism>
<evidence type="ECO:0000313" key="3">
    <source>
        <dbReference type="Proteomes" id="UP001500033"/>
    </source>
</evidence>
<feature type="transmembrane region" description="Helical" evidence="1">
    <location>
        <begin position="189"/>
        <end position="208"/>
    </location>
</feature>
<keyword evidence="3" id="KW-1185">Reference proteome</keyword>
<gene>
    <name evidence="2" type="ORF">GCM10009576_021260</name>
</gene>
<protein>
    <recommendedName>
        <fullName evidence="4">Integral membrane protein</fullName>
    </recommendedName>
</protein>
<feature type="transmembrane region" description="Helical" evidence="1">
    <location>
        <begin position="55"/>
        <end position="75"/>
    </location>
</feature>